<reference evidence="1" key="2">
    <citation type="journal article" date="2023" name="Microbiol Resour">
        <title>Decontamination and Annotation of the Draft Genome Sequence of the Oomycete Lagenidium giganteum ARSEF 373.</title>
        <authorList>
            <person name="Morgan W.R."/>
            <person name="Tartar A."/>
        </authorList>
    </citation>
    <scope>NUCLEOTIDE SEQUENCE</scope>
    <source>
        <strain evidence="1">ARSEF 373</strain>
    </source>
</reference>
<dbReference type="AlphaFoldDB" id="A0AAV2YSH5"/>
<organism evidence="1 2">
    <name type="scientific">Lagenidium giganteum</name>
    <dbReference type="NCBI Taxonomy" id="4803"/>
    <lineage>
        <taxon>Eukaryota</taxon>
        <taxon>Sar</taxon>
        <taxon>Stramenopiles</taxon>
        <taxon>Oomycota</taxon>
        <taxon>Peronosporomycetes</taxon>
        <taxon>Pythiales</taxon>
        <taxon>Pythiaceae</taxon>
    </lineage>
</organism>
<dbReference type="Proteomes" id="UP001146120">
    <property type="component" value="Unassembled WGS sequence"/>
</dbReference>
<reference evidence="1" key="1">
    <citation type="submission" date="2022-11" db="EMBL/GenBank/DDBJ databases">
        <authorList>
            <person name="Morgan W.R."/>
            <person name="Tartar A."/>
        </authorList>
    </citation>
    <scope>NUCLEOTIDE SEQUENCE</scope>
    <source>
        <strain evidence="1">ARSEF 373</strain>
    </source>
</reference>
<accession>A0AAV2YSH5</accession>
<name>A0AAV2YSH5_9STRA</name>
<gene>
    <name evidence="1" type="ORF">N0F65_009234</name>
</gene>
<comment type="caution">
    <text evidence="1">The sequence shown here is derived from an EMBL/GenBank/DDBJ whole genome shotgun (WGS) entry which is preliminary data.</text>
</comment>
<proteinExistence type="predicted"/>
<protein>
    <submittedName>
        <fullName evidence="1">Uncharacterized protein</fullName>
    </submittedName>
</protein>
<evidence type="ECO:0000313" key="1">
    <source>
        <dbReference type="EMBL" id="DAZ96671.1"/>
    </source>
</evidence>
<dbReference type="EMBL" id="DAKRPA010000160">
    <property type="protein sequence ID" value="DAZ96671.1"/>
    <property type="molecule type" value="Genomic_DNA"/>
</dbReference>
<sequence length="125" mass="15243">MSTTLTFGEYKNQTIQEIYEKDIRYARWLRTQDILIGSKPEIKSFLEEKFKDSDNSYLMTWGKYKSHTIKWIHTNDKAYFKWLQIYAKELSKAKRSIGRNRCVRQPYIFFIKKQKLPSFQYLHNL</sequence>
<evidence type="ECO:0000313" key="2">
    <source>
        <dbReference type="Proteomes" id="UP001146120"/>
    </source>
</evidence>
<keyword evidence="2" id="KW-1185">Reference proteome</keyword>